<evidence type="ECO:0000313" key="2">
    <source>
        <dbReference type="Proteomes" id="UP000265520"/>
    </source>
</evidence>
<reference evidence="1 2" key="1">
    <citation type="journal article" date="2018" name="Front. Plant Sci.">
        <title>Red Clover (Trifolium pratense) and Zigzag Clover (T. medium) - A Picture of Genomic Similarities and Differences.</title>
        <authorList>
            <person name="Dluhosova J."/>
            <person name="Istvanek J."/>
            <person name="Nedelnik J."/>
            <person name="Repkova J."/>
        </authorList>
    </citation>
    <scope>NUCLEOTIDE SEQUENCE [LARGE SCALE GENOMIC DNA]</scope>
    <source>
        <strain evidence="2">cv. 10/8</strain>
        <tissue evidence="1">Leaf</tissue>
    </source>
</reference>
<dbReference type="EMBL" id="LXQA010144852">
    <property type="protein sequence ID" value="MCI25016.1"/>
    <property type="molecule type" value="Genomic_DNA"/>
</dbReference>
<protein>
    <submittedName>
        <fullName evidence="1">Cyclin-D1-1</fullName>
    </submittedName>
</protein>
<name>A0A392QNA6_9FABA</name>
<feature type="non-terminal residue" evidence="1">
    <location>
        <position position="1"/>
    </location>
</feature>
<accession>A0A392QNA6</accession>
<sequence length="75" mass="8501">VAKMSNAPDAYVPYIAMNYFDRFLLHYDMTAAEGLTATEKVRLIAVSCYALSANRRINRFLLGDILIALDKTENR</sequence>
<dbReference type="AlphaFoldDB" id="A0A392QNA6"/>
<comment type="caution">
    <text evidence="1">The sequence shown here is derived from an EMBL/GenBank/DDBJ whole genome shotgun (WGS) entry which is preliminary data.</text>
</comment>
<keyword evidence="2" id="KW-1185">Reference proteome</keyword>
<organism evidence="1 2">
    <name type="scientific">Trifolium medium</name>
    <dbReference type="NCBI Taxonomy" id="97028"/>
    <lineage>
        <taxon>Eukaryota</taxon>
        <taxon>Viridiplantae</taxon>
        <taxon>Streptophyta</taxon>
        <taxon>Embryophyta</taxon>
        <taxon>Tracheophyta</taxon>
        <taxon>Spermatophyta</taxon>
        <taxon>Magnoliopsida</taxon>
        <taxon>eudicotyledons</taxon>
        <taxon>Gunneridae</taxon>
        <taxon>Pentapetalae</taxon>
        <taxon>rosids</taxon>
        <taxon>fabids</taxon>
        <taxon>Fabales</taxon>
        <taxon>Fabaceae</taxon>
        <taxon>Papilionoideae</taxon>
        <taxon>50 kb inversion clade</taxon>
        <taxon>NPAAA clade</taxon>
        <taxon>Hologalegina</taxon>
        <taxon>IRL clade</taxon>
        <taxon>Trifolieae</taxon>
        <taxon>Trifolium</taxon>
    </lineage>
</organism>
<dbReference type="Proteomes" id="UP000265520">
    <property type="component" value="Unassembled WGS sequence"/>
</dbReference>
<proteinExistence type="predicted"/>
<evidence type="ECO:0000313" key="1">
    <source>
        <dbReference type="EMBL" id="MCI25016.1"/>
    </source>
</evidence>